<comment type="caution">
    <text evidence="3">The sequence shown here is derived from an EMBL/GenBank/DDBJ whole genome shotgun (WGS) entry which is preliminary data.</text>
</comment>
<sequence>MEGHNTHGDVGQPQDPSGGRPPSSQPVLTTPALQKCYDPLRGYPAVLTNTPQSATNTPTYSDISDMIVAIYSIDGRKRKVGALLEVHPAPKPTPGCGW</sequence>
<evidence type="ECO:0000313" key="4">
    <source>
        <dbReference type="Proteomes" id="UP001286313"/>
    </source>
</evidence>
<dbReference type="Proteomes" id="UP001286313">
    <property type="component" value="Unassembled WGS sequence"/>
</dbReference>
<evidence type="ECO:0000313" key="3">
    <source>
        <dbReference type="EMBL" id="KAK3872292.1"/>
    </source>
</evidence>
<dbReference type="AlphaFoldDB" id="A0AAE1FDU8"/>
<dbReference type="EMBL" id="JAWQEG010003459">
    <property type="protein sequence ID" value="KAK3866121.1"/>
    <property type="molecule type" value="Genomic_DNA"/>
</dbReference>
<accession>A0AAE1FDU8</accession>
<feature type="region of interest" description="Disordered" evidence="1">
    <location>
        <begin position="1"/>
        <end position="29"/>
    </location>
</feature>
<name>A0AAE1FDU8_PETCI</name>
<dbReference type="EMBL" id="JAWQEG010002388">
    <property type="protein sequence ID" value="KAK3872292.1"/>
    <property type="molecule type" value="Genomic_DNA"/>
</dbReference>
<proteinExistence type="predicted"/>
<keyword evidence="4" id="KW-1185">Reference proteome</keyword>
<organism evidence="3 4">
    <name type="scientific">Petrolisthes cinctipes</name>
    <name type="common">Flat porcelain crab</name>
    <dbReference type="NCBI Taxonomy" id="88211"/>
    <lineage>
        <taxon>Eukaryota</taxon>
        <taxon>Metazoa</taxon>
        <taxon>Ecdysozoa</taxon>
        <taxon>Arthropoda</taxon>
        <taxon>Crustacea</taxon>
        <taxon>Multicrustacea</taxon>
        <taxon>Malacostraca</taxon>
        <taxon>Eumalacostraca</taxon>
        <taxon>Eucarida</taxon>
        <taxon>Decapoda</taxon>
        <taxon>Pleocyemata</taxon>
        <taxon>Anomura</taxon>
        <taxon>Galatheoidea</taxon>
        <taxon>Porcellanidae</taxon>
        <taxon>Petrolisthes</taxon>
    </lineage>
</organism>
<evidence type="ECO:0000256" key="1">
    <source>
        <dbReference type="SAM" id="MobiDB-lite"/>
    </source>
</evidence>
<protein>
    <submittedName>
        <fullName evidence="3">Uncharacterized protein</fullName>
    </submittedName>
</protein>
<gene>
    <name evidence="3" type="ORF">Pcinc_022625</name>
    <name evidence="2" type="ORF">Pcinc_028319</name>
</gene>
<reference evidence="3" key="1">
    <citation type="submission" date="2023-10" db="EMBL/GenBank/DDBJ databases">
        <title>Genome assemblies of two species of porcelain crab, Petrolisthes cinctipes and Petrolisthes manimaculis (Anomura: Porcellanidae).</title>
        <authorList>
            <person name="Angst P."/>
        </authorList>
    </citation>
    <scope>NUCLEOTIDE SEQUENCE</scope>
    <source>
        <strain evidence="3">PB745_01</strain>
        <tissue evidence="3">Gill</tissue>
    </source>
</reference>
<evidence type="ECO:0000313" key="2">
    <source>
        <dbReference type="EMBL" id="KAK3866121.1"/>
    </source>
</evidence>